<dbReference type="EMBL" id="JASPKY010000075">
    <property type="protein sequence ID" value="KAK9739451.1"/>
    <property type="molecule type" value="Genomic_DNA"/>
</dbReference>
<feature type="compositionally biased region" description="Basic and acidic residues" evidence="1">
    <location>
        <begin position="33"/>
        <end position="55"/>
    </location>
</feature>
<reference evidence="2 3" key="1">
    <citation type="journal article" date="2024" name="BMC Genomics">
        <title>De novo assembly and annotation of Popillia japonica's genome with initial clues to its potential as an invasive pest.</title>
        <authorList>
            <person name="Cucini C."/>
            <person name="Boschi S."/>
            <person name="Funari R."/>
            <person name="Cardaioli E."/>
            <person name="Iannotti N."/>
            <person name="Marturano G."/>
            <person name="Paoli F."/>
            <person name="Bruttini M."/>
            <person name="Carapelli A."/>
            <person name="Frati F."/>
            <person name="Nardi F."/>
        </authorList>
    </citation>
    <scope>NUCLEOTIDE SEQUENCE [LARGE SCALE GENOMIC DNA]</scope>
    <source>
        <strain evidence="2">DMR45628</strain>
    </source>
</reference>
<evidence type="ECO:0000313" key="3">
    <source>
        <dbReference type="Proteomes" id="UP001458880"/>
    </source>
</evidence>
<feature type="region of interest" description="Disordered" evidence="1">
    <location>
        <begin position="21"/>
        <end position="91"/>
    </location>
</feature>
<dbReference type="Proteomes" id="UP001458880">
    <property type="component" value="Unassembled WGS sequence"/>
</dbReference>
<evidence type="ECO:0000256" key="1">
    <source>
        <dbReference type="SAM" id="MobiDB-lite"/>
    </source>
</evidence>
<gene>
    <name evidence="2" type="ORF">QE152_g9020</name>
</gene>
<proteinExistence type="predicted"/>
<accession>A0AAW1LW42</accession>
<protein>
    <submittedName>
        <fullName evidence="2">Uncharacterized protein</fullName>
    </submittedName>
</protein>
<evidence type="ECO:0000313" key="2">
    <source>
        <dbReference type="EMBL" id="KAK9739451.1"/>
    </source>
</evidence>
<comment type="caution">
    <text evidence="2">The sequence shown here is derived from an EMBL/GenBank/DDBJ whole genome shotgun (WGS) entry which is preliminary data.</text>
</comment>
<feature type="compositionally biased region" description="Polar residues" evidence="1">
    <location>
        <begin position="56"/>
        <end position="75"/>
    </location>
</feature>
<dbReference type="AlphaFoldDB" id="A0AAW1LW42"/>
<organism evidence="2 3">
    <name type="scientific">Popillia japonica</name>
    <name type="common">Japanese beetle</name>
    <dbReference type="NCBI Taxonomy" id="7064"/>
    <lineage>
        <taxon>Eukaryota</taxon>
        <taxon>Metazoa</taxon>
        <taxon>Ecdysozoa</taxon>
        <taxon>Arthropoda</taxon>
        <taxon>Hexapoda</taxon>
        <taxon>Insecta</taxon>
        <taxon>Pterygota</taxon>
        <taxon>Neoptera</taxon>
        <taxon>Endopterygota</taxon>
        <taxon>Coleoptera</taxon>
        <taxon>Polyphaga</taxon>
        <taxon>Scarabaeiformia</taxon>
        <taxon>Scarabaeidae</taxon>
        <taxon>Rutelinae</taxon>
        <taxon>Popillia</taxon>
    </lineage>
</organism>
<name>A0AAW1LW42_POPJA</name>
<sequence>MWERHLSQLRKCDKLNSNVYSSDESVDLVEDSVDSKVDGTRKDDSASNNVERDESNQASGSNCSEGGRPSSSSLIKNRPVRIRKSPDRLWY</sequence>
<keyword evidence="3" id="KW-1185">Reference proteome</keyword>